<keyword evidence="6" id="KW-0413">Isomerase</keyword>
<dbReference type="GO" id="GO:0003700">
    <property type="term" value="F:DNA-binding transcription factor activity"/>
    <property type="evidence" value="ECO:0007669"/>
    <property type="project" value="TreeGrafter"/>
</dbReference>
<keyword evidence="7" id="KW-1185">Reference proteome</keyword>
<dbReference type="Pfam" id="PF00356">
    <property type="entry name" value="LacI"/>
    <property type="match status" value="1"/>
</dbReference>
<name>A0A921NZG8_9RHOB</name>
<dbReference type="InterPro" id="IPR000843">
    <property type="entry name" value="HTH_LacI"/>
</dbReference>
<dbReference type="EMBL" id="APKE01000001">
    <property type="protein sequence ID" value="KAF0677499.1"/>
    <property type="molecule type" value="Genomic_DNA"/>
</dbReference>
<protein>
    <submittedName>
        <fullName evidence="6">Transcriptional regulator repressor</fullName>
        <ecNumber evidence="6">5.1.1.1</ecNumber>
    </submittedName>
</protein>
<dbReference type="CDD" id="cd01392">
    <property type="entry name" value="HTH_LacI"/>
    <property type="match status" value="1"/>
</dbReference>
<dbReference type="SMART" id="SM00354">
    <property type="entry name" value="HTH_LACI"/>
    <property type="match status" value="1"/>
</dbReference>
<feature type="region of interest" description="Disordered" evidence="4">
    <location>
        <begin position="330"/>
        <end position="354"/>
    </location>
</feature>
<evidence type="ECO:0000256" key="1">
    <source>
        <dbReference type="ARBA" id="ARBA00023015"/>
    </source>
</evidence>
<reference evidence="6" key="1">
    <citation type="submission" date="2013-03" db="EMBL/GenBank/DDBJ databases">
        <title>Genome Sequence of the Profundibacterium mesophilum strain KAUST100406-0324T from Red Sea, a novel genus in the family Rhodobacteraceae.</title>
        <authorList>
            <person name="Essack M."/>
            <person name="Alam I."/>
            <person name="Lafi F."/>
            <person name="Alawi W."/>
            <person name="Kamanu F."/>
            <person name="Al-Suwailem A."/>
            <person name="Lee O.O."/>
            <person name="Xu Y."/>
            <person name="Bajic V."/>
            <person name="Qian P.-Y."/>
            <person name="Archer J."/>
        </authorList>
    </citation>
    <scope>NUCLEOTIDE SEQUENCE</scope>
    <source>
        <strain evidence="6">KAUST100406-0324</strain>
    </source>
</reference>
<dbReference type="Pfam" id="PF13377">
    <property type="entry name" value="Peripla_BP_3"/>
    <property type="match status" value="1"/>
</dbReference>
<dbReference type="AlphaFoldDB" id="A0A921NZG8"/>
<dbReference type="Gene3D" id="1.10.260.40">
    <property type="entry name" value="lambda repressor-like DNA-binding domains"/>
    <property type="match status" value="1"/>
</dbReference>
<dbReference type="RefSeq" id="WP_159963482.1">
    <property type="nucleotide sequence ID" value="NZ_APKE01000001.1"/>
</dbReference>
<dbReference type="Proteomes" id="UP000698242">
    <property type="component" value="Unassembled WGS sequence"/>
</dbReference>
<dbReference type="GO" id="GO:0000976">
    <property type="term" value="F:transcription cis-regulatory region binding"/>
    <property type="evidence" value="ECO:0007669"/>
    <property type="project" value="TreeGrafter"/>
</dbReference>
<dbReference type="OrthoDB" id="234496at2"/>
<comment type="caution">
    <text evidence="6">The sequence shown here is derived from an EMBL/GenBank/DDBJ whole genome shotgun (WGS) entry which is preliminary data.</text>
</comment>
<evidence type="ECO:0000256" key="2">
    <source>
        <dbReference type="ARBA" id="ARBA00023125"/>
    </source>
</evidence>
<dbReference type="InterPro" id="IPR046335">
    <property type="entry name" value="LacI/GalR-like_sensor"/>
</dbReference>
<dbReference type="PROSITE" id="PS50932">
    <property type="entry name" value="HTH_LACI_2"/>
    <property type="match status" value="1"/>
</dbReference>
<keyword evidence="1" id="KW-0805">Transcription regulation</keyword>
<keyword evidence="2" id="KW-0238">DNA-binding</keyword>
<proteinExistence type="predicted"/>
<dbReference type="Gene3D" id="3.40.50.2300">
    <property type="match status" value="2"/>
</dbReference>
<dbReference type="GO" id="GO:0008784">
    <property type="term" value="F:alanine racemase activity"/>
    <property type="evidence" value="ECO:0007669"/>
    <property type="project" value="UniProtKB-EC"/>
</dbReference>
<dbReference type="EC" id="5.1.1.1" evidence="6"/>
<sequence length="354" mass="38934">MNLRELSKLLGLSQTTVSRALNNYPEVSEVTRKRVKDAARRHAYAPNRWAKGLATGRPNAIAHVVPVDSTHEMVNPVFADFISGAIEVYTSHGYEMILSLIRAGDGPRIYRDLAARHSVGGLIVHAPMRDDTRLAMLDEIGTPYVVHGRISGARRPYNWIDMDNRRAYRRAAEELIGLGHERIALINGRAGMDFAVRREEGMREALAAAGLPVDRALIAGDEMTEQFGYEAAMRMLEARRPPTAFIISSLVSAIGTRRACEALGLKPGRDISIISHDDDLSYFRHDGAQPYFTSVRSPIREHGTQAALMLLRAIETPQEAPLQTLIEAELIPGRSTAPPPKSSPPEPPAPNLAS</sequence>
<evidence type="ECO:0000256" key="3">
    <source>
        <dbReference type="ARBA" id="ARBA00023163"/>
    </source>
</evidence>
<dbReference type="InterPro" id="IPR028082">
    <property type="entry name" value="Peripla_BP_I"/>
</dbReference>
<feature type="domain" description="HTH lacI-type" evidence="5">
    <location>
        <begin position="1"/>
        <end position="55"/>
    </location>
</feature>
<feature type="compositionally biased region" description="Pro residues" evidence="4">
    <location>
        <begin position="337"/>
        <end position="354"/>
    </location>
</feature>
<organism evidence="6 7">
    <name type="scientific">Profundibacterium mesophilum KAUST100406-0324</name>
    <dbReference type="NCBI Taxonomy" id="1037889"/>
    <lineage>
        <taxon>Bacteria</taxon>
        <taxon>Pseudomonadati</taxon>
        <taxon>Pseudomonadota</taxon>
        <taxon>Alphaproteobacteria</taxon>
        <taxon>Rhodobacterales</taxon>
        <taxon>Roseobacteraceae</taxon>
        <taxon>Profundibacterium</taxon>
    </lineage>
</organism>
<dbReference type="PANTHER" id="PTHR30146:SF155">
    <property type="entry name" value="ALANINE RACEMASE"/>
    <property type="match status" value="1"/>
</dbReference>
<evidence type="ECO:0000313" key="6">
    <source>
        <dbReference type="EMBL" id="KAF0677499.1"/>
    </source>
</evidence>
<dbReference type="CDD" id="cd20010">
    <property type="entry name" value="PBP1_AglR-like"/>
    <property type="match status" value="1"/>
</dbReference>
<evidence type="ECO:0000256" key="4">
    <source>
        <dbReference type="SAM" id="MobiDB-lite"/>
    </source>
</evidence>
<evidence type="ECO:0000313" key="7">
    <source>
        <dbReference type="Proteomes" id="UP000698242"/>
    </source>
</evidence>
<gene>
    <name evidence="6" type="primary">aglR</name>
    <name evidence="6" type="ORF">PMES_00004</name>
</gene>
<keyword evidence="3" id="KW-0804">Transcription</keyword>
<evidence type="ECO:0000259" key="5">
    <source>
        <dbReference type="PROSITE" id="PS50932"/>
    </source>
</evidence>
<dbReference type="SUPFAM" id="SSF47413">
    <property type="entry name" value="lambda repressor-like DNA-binding domains"/>
    <property type="match status" value="1"/>
</dbReference>
<dbReference type="SUPFAM" id="SSF53822">
    <property type="entry name" value="Periplasmic binding protein-like I"/>
    <property type="match status" value="1"/>
</dbReference>
<dbReference type="PANTHER" id="PTHR30146">
    <property type="entry name" value="LACI-RELATED TRANSCRIPTIONAL REPRESSOR"/>
    <property type="match status" value="1"/>
</dbReference>
<accession>A0A921NZG8</accession>
<dbReference type="InterPro" id="IPR010982">
    <property type="entry name" value="Lambda_DNA-bd_dom_sf"/>
</dbReference>